<evidence type="ECO:0000259" key="3">
    <source>
        <dbReference type="Pfam" id="PF09992"/>
    </source>
</evidence>
<dbReference type="Pfam" id="PF09992">
    <property type="entry name" value="NAGPA"/>
    <property type="match status" value="1"/>
</dbReference>
<dbReference type="Gene3D" id="3.60.21.10">
    <property type="match status" value="1"/>
</dbReference>
<sequence length="1178" mass="121621">MCSPHIRSQEAALSPQSRARAVPAGTRSLLLLLVPLLVLMSPGPAVAEPRAPGVNGDPAADVARAALDASSHPPLSAPLPDPAEPAADDTVTVSEHSEPVAPGVEVETVRTVDAAGWQRSNVLTVDLAEGSRFGYLDAGRVTSTSTISAMADEAGAAAAVNGDYFDINNSNAPLGGAVDDGALVKSPRADRKRSVTFDSEGLGGIQDLLFTGSATLPSGTAELAQLNSPSLGTDEIGGYTRLWGGYARSHAVGGAADVTEVIVVDDVVESVSDSAGEGEVPAGATVLLGREKGARTLAALDKGDPVEVSLEAATEKDNGADARAEAGAETGSDLDTAIGGRHLLVSGGAALDPPDTSRAARSAIGFSADGRTVSIVTADGTNVGSRAATLREMGDRLVAEGAEIGMELDGGGSSTLVSRSAGDSSVEVRNTPNDGHERQVPNGLAVYKPESSGEIDAYRVDTAIDPAQAPTTAPIPGGRPDRVFSGLTRTLTAVAHDEAYGPVADAPAPSWSASKGTVDDGVFRAKKPGTAKVTARSGRADGSVELQVLGPAARIGADDPSVNIPGADGTGAFGIVGYDEHGNSAPVEPADVELDYDTGLLDISVGENGRFTAKPRADSGGAVVTATVGGLTTSIGVTIGVERHEVASFDDAADWTAGSARGTAEVAPADGRNGAGLRLSYDFSQSTGTRTAYAIPPAPLGVEGHTRAVGASVFGAGKGEWTAFTVVDATGKAHSVYGPYVTWEGWKEIEVPVPEALPQPVTVSRFYTVETSAARSYTGEVVLDDMYVNAAPALDVPPDDPVRDDVVVTDGDVADSDWRFAVMSDAQFVARDPDSPLVEGARRTLREIKGQRPDFLVIAGDLVDEASDADFELAKRILDEELDGDLPYYYVPGNHEVMGSSIDNFVAHFGKTHRAFDHKGTRFITLDSSSGTLRGSTPGQIGYLDRQLAAARKDPAVDSVALIQHHPPRDPLPAKNSQLADRKEAALIEELLGDFQHDTGKGAVFVGGHVGAFSAAGVDGVPYVVNGNSAKTPAGGAEEGGFSGWTLFGADRIPDEAQDDAAKRPHLGGPDWISAEIRPHVDALRMSAPETLRIGKKADVAARLDQGDRTVPVAYPVSADWTASGNVHIGRVDGTHPREAIAVFDPRSGTLRALRTGRITLGVAVNGESTEVAVELTR</sequence>
<evidence type="ECO:0000313" key="5">
    <source>
        <dbReference type="Proteomes" id="UP000240542"/>
    </source>
</evidence>
<feature type="region of interest" description="Disordered" evidence="1">
    <location>
        <begin position="312"/>
        <end position="335"/>
    </location>
</feature>
<organism evidence="4 5">
    <name type="scientific">Murinocardiopsis flavida</name>
    <dbReference type="NCBI Taxonomy" id="645275"/>
    <lineage>
        <taxon>Bacteria</taxon>
        <taxon>Bacillati</taxon>
        <taxon>Actinomycetota</taxon>
        <taxon>Actinomycetes</taxon>
        <taxon>Streptosporangiales</taxon>
        <taxon>Nocardiopsidaceae</taxon>
        <taxon>Murinocardiopsis</taxon>
    </lineage>
</organism>
<dbReference type="EMBL" id="PYGA01000002">
    <property type="protein sequence ID" value="PSK99884.1"/>
    <property type="molecule type" value="Genomic_DNA"/>
</dbReference>
<protein>
    <submittedName>
        <fullName evidence="4">Calcineurin-like phosphoesterase family protein</fullName>
    </submittedName>
</protein>
<feature type="region of interest" description="Disordered" evidence="1">
    <location>
        <begin position="409"/>
        <end position="441"/>
    </location>
</feature>
<dbReference type="AlphaFoldDB" id="A0A2P8DRS0"/>
<dbReference type="SUPFAM" id="SSF56300">
    <property type="entry name" value="Metallo-dependent phosphatases"/>
    <property type="match status" value="1"/>
</dbReference>
<dbReference type="Proteomes" id="UP000240542">
    <property type="component" value="Unassembled WGS sequence"/>
</dbReference>
<dbReference type="GO" id="GO:0016787">
    <property type="term" value="F:hydrolase activity"/>
    <property type="evidence" value="ECO:0007669"/>
    <property type="project" value="InterPro"/>
</dbReference>
<feature type="domain" description="Calcineurin-like phosphoesterase" evidence="2">
    <location>
        <begin position="819"/>
        <end position="1009"/>
    </location>
</feature>
<keyword evidence="5" id="KW-1185">Reference proteome</keyword>
<dbReference type="InterPro" id="IPR029052">
    <property type="entry name" value="Metallo-depent_PP-like"/>
</dbReference>
<gene>
    <name evidence="4" type="ORF">CLV63_10211</name>
</gene>
<evidence type="ECO:0000256" key="1">
    <source>
        <dbReference type="SAM" id="MobiDB-lite"/>
    </source>
</evidence>
<feature type="domain" description="Phosphodiester glycosidase" evidence="3">
    <location>
        <begin position="262"/>
        <end position="447"/>
    </location>
</feature>
<feature type="compositionally biased region" description="Polar residues" evidence="1">
    <location>
        <begin position="414"/>
        <end position="433"/>
    </location>
</feature>
<dbReference type="PANTHER" id="PTHR43143">
    <property type="entry name" value="METALLOPHOSPHOESTERASE, CALCINEURIN SUPERFAMILY"/>
    <property type="match status" value="1"/>
</dbReference>
<dbReference type="InterPro" id="IPR051918">
    <property type="entry name" value="STPP_CPPED1"/>
</dbReference>
<dbReference type="InterPro" id="IPR018711">
    <property type="entry name" value="NAGPA"/>
</dbReference>
<evidence type="ECO:0000259" key="2">
    <source>
        <dbReference type="Pfam" id="PF00149"/>
    </source>
</evidence>
<dbReference type="InterPro" id="IPR004843">
    <property type="entry name" value="Calcineurin-like_PHP"/>
</dbReference>
<dbReference type="Pfam" id="PF00149">
    <property type="entry name" value="Metallophos"/>
    <property type="match status" value="1"/>
</dbReference>
<dbReference type="PANTHER" id="PTHR43143:SF1">
    <property type="entry name" value="SERINE_THREONINE-PROTEIN PHOSPHATASE CPPED1"/>
    <property type="match status" value="1"/>
</dbReference>
<accession>A0A2P8DRS0</accession>
<comment type="caution">
    <text evidence="4">The sequence shown here is derived from an EMBL/GenBank/DDBJ whole genome shotgun (WGS) entry which is preliminary data.</text>
</comment>
<evidence type="ECO:0000313" key="4">
    <source>
        <dbReference type="EMBL" id="PSK99884.1"/>
    </source>
</evidence>
<proteinExistence type="predicted"/>
<name>A0A2P8DRS0_9ACTN</name>
<reference evidence="4 5" key="1">
    <citation type="submission" date="2018-03" db="EMBL/GenBank/DDBJ databases">
        <title>Genomic Encyclopedia of Archaeal and Bacterial Type Strains, Phase II (KMG-II): from individual species to whole genera.</title>
        <authorList>
            <person name="Goeker M."/>
        </authorList>
    </citation>
    <scope>NUCLEOTIDE SEQUENCE [LARGE SCALE GENOMIC DNA]</scope>
    <source>
        <strain evidence="4 5">DSM 45312</strain>
    </source>
</reference>
<feature type="region of interest" description="Disordered" evidence="1">
    <location>
        <begin position="68"/>
        <end position="103"/>
    </location>
</feature>
<feature type="compositionally biased region" description="Basic and acidic residues" evidence="1">
    <location>
        <begin position="313"/>
        <end position="326"/>
    </location>
</feature>